<dbReference type="InterPro" id="IPR000504">
    <property type="entry name" value="RRM_dom"/>
</dbReference>
<dbReference type="InterPro" id="IPR008984">
    <property type="entry name" value="SMAD_FHA_dom_sf"/>
</dbReference>
<dbReference type="AlphaFoldDB" id="A0A2A9MMP6"/>
<evidence type="ECO:0000259" key="3">
    <source>
        <dbReference type="PROSITE" id="PS50006"/>
    </source>
</evidence>
<dbReference type="GeneID" id="40309992"/>
<dbReference type="Gene3D" id="1.10.357.40">
    <property type="entry name" value="YbiA-like"/>
    <property type="match status" value="1"/>
</dbReference>
<dbReference type="GO" id="GO:0003723">
    <property type="term" value="F:RNA binding"/>
    <property type="evidence" value="ECO:0007669"/>
    <property type="project" value="UniProtKB-UniRule"/>
</dbReference>
<dbReference type="Pfam" id="PF08719">
    <property type="entry name" value="NADAR"/>
    <property type="match status" value="1"/>
</dbReference>
<dbReference type="InterPro" id="IPR012816">
    <property type="entry name" value="NADAR"/>
</dbReference>
<dbReference type="Pfam" id="PF00076">
    <property type="entry name" value="RRM_1"/>
    <property type="match status" value="1"/>
</dbReference>
<keyword evidence="1" id="KW-0694">RNA-binding</keyword>
<evidence type="ECO:0000256" key="2">
    <source>
        <dbReference type="SAM" id="MobiDB-lite"/>
    </source>
</evidence>
<dbReference type="EMBL" id="NWUJ01000003">
    <property type="protein sequence ID" value="PFH36870.1"/>
    <property type="molecule type" value="Genomic_DNA"/>
</dbReference>
<dbReference type="PROSITE" id="PS50102">
    <property type="entry name" value="RRM"/>
    <property type="match status" value="1"/>
</dbReference>
<dbReference type="PANTHER" id="PTHR15241:SF304">
    <property type="entry name" value="RRM DOMAIN-CONTAINING PROTEIN"/>
    <property type="match status" value="1"/>
</dbReference>
<dbReference type="InterPro" id="IPR012677">
    <property type="entry name" value="Nucleotide-bd_a/b_plait_sf"/>
</dbReference>
<feature type="compositionally biased region" description="Basic and acidic residues" evidence="2">
    <location>
        <begin position="537"/>
        <end position="674"/>
    </location>
</feature>
<proteinExistence type="predicted"/>
<feature type="domain" description="FHA" evidence="3">
    <location>
        <begin position="222"/>
        <end position="285"/>
    </location>
</feature>
<feature type="region of interest" description="Disordered" evidence="2">
    <location>
        <begin position="492"/>
        <end position="710"/>
    </location>
</feature>
<dbReference type="CDD" id="cd00590">
    <property type="entry name" value="RRM_SF"/>
    <property type="match status" value="1"/>
</dbReference>
<dbReference type="Gene3D" id="3.30.70.330">
    <property type="match status" value="1"/>
</dbReference>
<gene>
    <name evidence="5" type="ORF">BESB_050620</name>
</gene>
<dbReference type="SUPFAM" id="SSF54928">
    <property type="entry name" value="RNA-binding domain, RBD"/>
    <property type="match status" value="1"/>
</dbReference>
<dbReference type="VEuPathDB" id="ToxoDB:BESB_050620"/>
<feature type="compositionally biased region" description="Basic and acidic residues" evidence="2">
    <location>
        <begin position="492"/>
        <end position="517"/>
    </location>
</feature>
<evidence type="ECO:0000313" key="5">
    <source>
        <dbReference type="EMBL" id="PFH36870.1"/>
    </source>
</evidence>
<comment type="caution">
    <text evidence="5">The sequence shown here is derived from an EMBL/GenBank/DDBJ whole genome shotgun (WGS) entry which is preliminary data.</text>
</comment>
<dbReference type="Gene3D" id="2.60.200.20">
    <property type="match status" value="1"/>
</dbReference>
<reference evidence="5 6" key="1">
    <citation type="submission" date="2017-09" db="EMBL/GenBank/DDBJ databases">
        <title>Genome sequencing of Besnoitia besnoiti strain Bb-Ger1.</title>
        <authorList>
            <person name="Schares G."/>
            <person name="Venepally P."/>
            <person name="Lorenzi H.A."/>
        </authorList>
    </citation>
    <scope>NUCLEOTIDE SEQUENCE [LARGE SCALE GENOMIC DNA]</scope>
    <source>
        <strain evidence="5 6">Bb-Ger1</strain>
    </source>
</reference>
<dbReference type="PROSITE" id="PS50006">
    <property type="entry name" value="FHA_DOMAIN"/>
    <property type="match status" value="1"/>
</dbReference>
<dbReference type="InterPro" id="IPR035979">
    <property type="entry name" value="RBD_domain_sf"/>
</dbReference>
<dbReference type="Pfam" id="PF00498">
    <property type="entry name" value="FHA"/>
    <property type="match status" value="1"/>
</dbReference>
<keyword evidence="6" id="KW-1185">Reference proteome</keyword>
<organism evidence="5 6">
    <name type="scientific">Besnoitia besnoiti</name>
    <name type="common">Apicomplexan protozoan</name>
    <dbReference type="NCBI Taxonomy" id="94643"/>
    <lineage>
        <taxon>Eukaryota</taxon>
        <taxon>Sar</taxon>
        <taxon>Alveolata</taxon>
        <taxon>Apicomplexa</taxon>
        <taxon>Conoidasida</taxon>
        <taxon>Coccidia</taxon>
        <taxon>Eucoccidiorida</taxon>
        <taxon>Eimeriorina</taxon>
        <taxon>Sarcocystidae</taxon>
        <taxon>Besnoitia</taxon>
    </lineage>
</organism>
<dbReference type="InterPro" id="IPR037238">
    <property type="entry name" value="YbiA-like_sf"/>
</dbReference>
<dbReference type="SUPFAM" id="SSF49879">
    <property type="entry name" value="SMAD/FHA domain"/>
    <property type="match status" value="1"/>
</dbReference>
<dbReference type="CDD" id="cd15457">
    <property type="entry name" value="NADAR"/>
    <property type="match status" value="1"/>
</dbReference>
<feature type="compositionally biased region" description="Basic and acidic residues" evidence="2">
    <location>
        <begin position="681"/>
        <end position="703"/>
    </location>
</feature>
<dbReference type="PANTHER" id="PTHR15241">
    <property type="entry name" value="TRANSFORMER-2-RELATED"/>
    <property type="match status" value="1"/>
</dbReference>
<accession>A0A2A9MMP6</accession>
<dbReference type="KEGG" id="bbes:BESB_050620"/>
<evidence type="ECO:0000256" key="1">
    <source>
        <dbReference type="PROSITE-ProRule" id="PRU00176"/>
    </source>
</evidence>
<dbReference type="SMART" id="SM00360">
    <property type="entry name" value="RRM"/>
    <property type="match status" value="1"/>
</dbReference>
<dbReference type="Proteomes" id="UP000224006">
    <property type="component" value="Chromosome III"/>
</dbReference>
<dbReference type="SUPFAM" id="SSF143990">
    <property type="entry name" value="YbiA-like"/>
    <property type="match status" value="1"/>
</dbReference>
<dbReference type="RefSeq" id="XP_029220879.1">
    <property type="nucleotide sequence ID" value="XM_029363513.1"/>
</dbReference>
<dbReference type="STRING" id="94643.A0A2A9MMP6"/>
<feature type="domain" description="RRM" evidence="4">
    <location>
        <begin position="346"/>
        <end position="431"/>
    </location>
</feature>
<sequence>MTTPFTPAAGRGGVLGRMADPQGLLTPAHLAAAARCMYTRIDSFTGEYKFLSLDYPCLVFFQGRFFPSARHALLASRYPKAVDELSNVEDIKTLKKVAKEKEEDPDWQRLRLKWLEHIQRDKFRRHADLREKLRNTGGRELVWLNNGDSFFGQIGNRGQNHLGRILMEIRNNINEDTELESWIVICHDIETDEKSLPVLKLCERKEGETQVTEILLKGKSFYRIGKLPDNDLVALNPSISRRHAALAFHLAMAPSRARTVASLEANCFFVHTFYMNGVALENDHVGVQIESNDVFSLGTSTRHYLLEVDNAGILEYLQRRSRELRRELAILEDEVDPEHAMNKSSNRIFVGGLAYNTSRHDICELFGPVGPIVDVTVPQVDRSIPADSEEAFAVRGIAFVEFVEKKDARTALELAGKYLCGRPITVNYANLTKEERAVQNALFADEKSLTSFVPATAKTFEHPTQRSLQTGVNVSPAGDWIKKKSRWDLHDDRTERNYGDDKRHPSDFGMRSEKEIRCPPPPTGNFSGGFSSSPPGRDWRSGREAWCEVEAAERSARHERERERDAERLVERREDRGRESDDEREREEAREPREADRAERDRRRRDKDDAENDRRKQRDEETDVQAKEKRRRDDDAKSSSRRRDKEAHNDSEAGEREAEKKRRTATKGDDEKDARKHKGSHHDGASERRRDDKERREKNDKEKKKEKHKK</sequence>
<protein>
    <submittedName>
        <fullName evidence="5">FHA domain-containing protein</fullName>
    </submittedName>
</protein>
<dbReference type="OrthoDB" id="206452at2759"/>
<feature type="compositionally biased region" description="Low complexity" evidence="2">
    <location>
        <begin position="524"/>
        <end position="536"/>
    </location>
</feature>
<dbReference type="InterPro" id="IPR000253">
    <property type="entry name" value="FHA_dom"/>
</dbReference>
<evidence type="ECO:0000259" key="4">
    <source>
        <dbReference type="PROSITE" id="PS50102"/>
    </source>
</evidence>
<evidence type="ECO:0000313" key="6">
    <source>
        <dbReference type="Proteomes" id="UP000224006"/>
    </source>
</evidence>
<name>A0A2A9MMP6_BESBE</name>